<evidence type="ECO:0000256" key="10">
    <source>
        <dbReference type="ARBA" id="ARBA00023209"/>
    </source>
</evidence>
<keyword evidence="6 14" id="KW-0418">Kinase</keyword>
<dbReference type="PANTHER" id="PTHR12358">
    <property type="entry name" value="SPHINGOSINE KINASE"/>
    <property type="match status" value="1"/>
</dbReference>
<name>F8L779_SIMNZ</name>
<dbReference type="PROSITE" id="PS50146">
    <property type="entry name" value="DAGK"/>
    <property type="match status" value="1"/>
</dbReference>
<dbReference type="PANTHER" id="PTHR12358:SF106">
    <property type="entry name" value="LIPID KINASE YEGS"/>
    <property type="match status" value="1"/>
</dbReference>
<keyword evidence="2" id="KW-0444">Lipid biosynthesis</keyword>
<evidence type="ECO:0000313" key="14">
    <source>
        <dbReference type="EMBL" id="CCB88594.1"/>
    </source>
</evidence>
<dbReference type="eggNOG" id="COG1597">
    <property type="taxonomic scope" value="Bacteria"/>
</dbReference>
<keyword evidence="15" id="KW-1185">Reference proteome</keyword>
<keyword evidence="3" id="KW-0808">Transferase</keyword>
<comment type="cofactor">
    <cofactor evidence="1">
        <name>Mg(2+)</name>
        <dbReference type="ChEBI" id="CHEBI:18420"/>
    </cofactor>
</comment>
<dbReference type="Gene3D" id="3.40.50.10330">
    <property type="entry name" value="Probable inorganic polyphosphate/atp-NAD kinase, domain 1"/>
    <property type="match status" value="1"/>
</dbReference>
<evidence type="ECO:0000256" key="5">
    <source>
        <dbReference type="ARBA" id="ARBA00022741"/>
    </source>
</evidence>
<dbReference type="InterPro" id="IPR050187">
    <property type="entry name" value="Lipid_Phosphate_FormReg"/>
</dbReference>
<dbReference type="InterPro" id="IPR005218">
    <property type="entry name" value="Diacylglycerol/lipid_kinase"/>
</dbReference>
<dbReference type="RefSeq" id="WP_013943061.1">
    <property type="nucleotide sequence ID" value="NC_015713.1"/>
</dbReference>
<dbReference type="EMBL" id="FR872582">
    <property type="protein sequence ID" value="CCB88594.1"/>
    <property type="molecule type" value="Genomic_DNA"/>
</dbReference>
<feature type="signal peptide" evidence="12">
    <location>
        <begin position="1"/>
        <end position="21"/>
    </location>
</feature>
<keyword evidence="11" id="KW-1208">Phospholipid metabolism</keyword>
<keyword evidence="10" id="KW-0594">Phospholipid biosynthesis</keyword>
<dbReference type="GO" id="GO:0005886">
    <property type="term" value="C:plasma membrane"/>
    <property type="evidence" value="ECO:0007669"/>
    <property type="project" value="TreeGrafter"/>
</dbReference>
<organism evidence="14 15">
    <name type="scientific">Simkania negevensis (strain ATCC VR-1471 / DSM 27360 / Z)</name>
    <dbReference type="NCBI Taxonomy" id="331113"/>
    <lineage>
        <taxon>Bacteria</taxon>
        <taxon>Pseudomonadati</taxon>
        <taxon>Chlamydiota</taxon>
        <taxon>Chlamydiia</taxon>
        <taxon>Parachlamydiales</taxon>
        <taxon>Simkaniaceae</taxon>
        <taxon>Simkania</taxon>
    </lineage>
</organism>
<keyword evidence="8" id="KW-0460">Magnesium</keyword>
<keyword evidence="12" id="KW-0732">Signal</keyword>
<evidence type="ECO:0000256" key="11">
    <source>
        <dbReference type="ARBA" id="ARBA00023264"/>
    </source>
</evidence>
<dbReference type="OrthoDB" id="9786026at2"/>
<keyword evidence="9" id="KW-0443">Lipid metabolism</keyword>
<proteinExistence type="predicted"/>
<dbReference type="GO" id="GO:0008654">
    <property type="term" value="P:phospholipid biosynthetic process"/>
    <property type="evidence" value="ECO:0007669"/>
    <property type="project" value="UniProtKB-KW"/>
</dbReference>
<dbReference type="AlphaFoldDB" id="F8L779"/>
<evidence type="ECO:0000256" key="2">
    <source>
        <dbReference type="ARBA" id="ARBA00022516"/>
    </source>
</evidence>
<evidence type="ECO:0000256" key="9">
    <source>
        <dbReference type="ARBA" id="ARBA00023098"/>
    </source>
</evidence>
<evidence type="ECO:0000256" key="6">
    <source>
        <dbReference type="ARBA" id="ARBA00022777"/>
    </source>
</evidence>
<keyword evidence="5" id="KW-0547">Nucleotide-binding</keyword>
<protein>
    <submittedName>
        <fullName evidence="14">Putative diacylglycerol kinase catalytic domain protein</fullName>
    </submittedName>
</protein>
<dbReference type="InterPro" id="IPR001206">
    <property type="entry name" value="Diacylglycerol_kinase_cat_dom"/>
</dbReference>
<dbReference type="NCBIfam" id="TIGR00147">
    <property type="entry name" value="YegS/Rv2252/BmrU family lipid kinase"/>
    <property type="match status" value="1"/>
</dbReference>
<dbReference type="GO" id="GO:0016301">
    <property type="term" value="F:kinase activity"/>
    <property type="evidence" value="ECO:0007669"/>
    <property type="project" value="UniProtKB-KW"/>
</dbReference>
<dbReference type="InterPro" id="IPR045540">
    <property type="entry name" value="YegS/DAGK_C"/>
</dbReference>
<dbReference type="HOGENOM" id="CLU_045532_1_2_0"/>
<dbReference type="InterPro" id="IPR016064">
    <property type="entry name" value="NAD/diacylglycerol_kinase_sf"/>
</dbReference>
<sequence length="323" mass="36340">MKRFFKILLICLCLFCVGAKSPPKKKVCFIVNPISGTGKNKKIKPLIKKHLDRKQFEYKIFYTDRPKHATELAQKALEKKFEVVVAVGGDGTINEVAQGLIGSPAALGIIPTGSGNGLARHFKIPSDPKLAIEIINENHDQWIDTVKINQESYIGVAGIGFDAEVSHAFSELGKRGFSSYIKVVLSELPNYQPQAYELVIDGKPLVEKAFLICFANSKQYGNNAFIAPHAEIDDGYLDVIILKEFPKHATPKLVHDLFNRQIEDSKYTIALKCQEVIIKKPLHYLHLDGEPMQFNEDVYIRILPSSLKILTPTEKEKWSDFLF</sequence>
<evidence type="ECO:0000256" key="3">
    <source>
        <dbReference type="ARBA" id="ARBA00022679"/>
    </source>
</evidence>
<feature type="chain" id="PRO_5003379300" evidence="12">
    <location>
        <begin position="22"/>
        <end position="323"/>
    </location>
</feature>
<keyword evidence="4" id="KW-0479">Metal-binding</keyword>
<evidence type="ECO:0000259" key="13">
    <source>
        <dbReference type="PROSITE" id="PS50146"/>
    </source>
</evidence>
<evidence type="ECO:0000313" key="15">
    <source>
        <dbReference type="Proteomes" id="UP000000496"/>
    </source>
</evidence>
<dbReference type="Pfam" id="PF19279">
    <property type="entry name" value="YegS_C"/>
    <property type="match status" value="1"/>
</dbReference>
<evidence type="ECO:0000256" key="12">
    <source>
        <dbReference type="SAM" id="SignalP"/>
    </source>
</evidence>
<reference evidence="14 15" key="2">
    <citation type="journal article" date="2011" name="Mol. Biol. Evol.">
        <title>Unity in variety--the pan-genome of the Chlamydiae.</title>
        <authorList>
            <person name="Collingro A."/>
            <person name="Tischler P."/>
            <person name="Weinmaier T."/>
            <person name="Penz T."/>
            <person name="Heinz E."/>
            <person name="Brunham R.C."/>
            <person name="Read T.D."/>
            <person name="Bavoil P.M."/>
            <person name="Sachse K."/>
            <person name="Kahane S."/>
            <person name="Friedman M.G."/>
            <person name="Rattei T."/>
            <person name="Myers G.S."/>
            <person name="Horn M."/>
        </authorList>
    </citation>
    <scope>NUCLEOTIDE SEQUENCE [LARGE SCALE GENOMIC DNA]</scope>
    <source>
        <strain evidence="15">ATCC VR-1471 / Z</strain>
    </source>
</reference>
<dbReference type="SUPFAM" id="SSF111331">
    <property type="entry name" value="NAD kinase/diacylglycerol kinase-like"/>
    <property type="match status" value="1"/>
</dbReference>
<dbReference type="Gene3D" id="2.60.200.40">
    <property type="match status" value="1"/>
</dbReference>
<keyword evidence="7" id="KW-0067">ATP-binding</keyword>
<feature type="domain" description="DAGKc" evidence="13">
    <location>
        <begin position="22"/>
        <end position="152"/>
    </location>
</feature>
<dbReference type="STRING" id="331113.SNE_A07170"/>
<dbReference type="Pfam" id="PF00781">
    <property type="entry name" value="DAGK_cat"/>
    <property type="match status" value="1"/>
</dbReference>
<dbReference type="GO" id="GO:0005524">
    <property type="term" value="F:ATP binding"/>
    <property type="evidence" value="ECO:0007669"/>
    <property type="project" value="UniProtKB-KW"/>
</dbReference>
<reference key="1">
    <citation type="journal article" date="2011" name="Mol. Biol. Evol.">
        <title>Unity in variety -- the pan-genome of the Chlamydiae.</title>
        <authorList>
            <person name="Collingro A."/>
            <person name="Tischler P."/>
            <person name="Weinmaier T."/>
            <person name="Penz T."/>
            <person name="Heinz E."/>
            <person name="Brunham R.C."/>
            <person name="Read T.D."/>
            <person name="Bavoil P.M."/>
            <person name="Sachse K."/>
            <person name="Kahane S."/>
            <person name="Friedman M.G."/>
            <person name="Rattei T."/>
            <person name="Myers G.S.A."/>
            <person name="Horn M."/>
        </authorList>
    </citation>
    <scope>NUCLEOTIDE SEQUENCE</scope>
    <source>
        <strain>Z</strain>
    </source>
</reference>
<dbReference type="Proteomes" id="UP000000496">
    <property type="component" value="Chromosome gsn.131"/>
</dbReference>
<evidence type="ECO:0000256" key="7">
    <source>
        <dbReference type="ARBA" id="ARBA00022840"/>
    </source>
</evidence>
<evidence type="ECO:0000256" key="8">
    <source>
        <dbReference type="ARBA" id="ARBA00022842"/>
    </source>
</evidence>
<dbReference type="InterPro" id="IPR017438">
    <property type="entry name" value="ATP-NAD_kinase_N"/>
</dbReference>
<evidence type="ECO:0000256" key="4">
    <source>
        <dbReference type="ARBA" id="ARBA00022723"/>
    </source>
</evidence>
<dbReference type="KEGG" id="sng:SNE_A07170"/>
<gene>
    <name evidence="14" type="ordered locus">SNE_A07170</name>
</gene>
<evidence type="ECO:0000256" key="1">
    <source>
        <dbReference type="ARBA" id="ARBA00001946"/>
    </source>
</evidence>
<dbReference type="GO" id="GO:0046872">
    <property type="term" value="F:metal ion binding"/>
    <property type="evidence" value="ECO:0007669"/>
    <property type="project" value="UniProtKB-KW"/>
</dbReference>
<dbReference type="SMART" id="SM00046">
    <property type="entry name" value="DAGKc"/>
    <property type="match status" value="1"/>
</dbReference>
<accession>F8L779</accession>